<proteinExistence type="inferred from homology"/>
<keyword evidence="4" id="KW-0472">Membrane</keyword>
<reference evidence="6" key="1">
    <citation type="journal article" date="2019" name="Int. J. Syst. Evol. Microbiol.">
        <title>The Global Catalogue of Microorganisms (GCM) 10K type strain sequencing project: providing services to taxonomists for standard genome sequencing and annotation.</title>
        <authorList>
            <consortium name="The Broad Institute Genomics Platform"/>
            <consortium name="The Broad Institute Genome Sequencing Center for Infectious Disease"/>
            <person name="Wu L."/>
            <person name="Ma J."/>
        </authorList>
    </citation>
    <scope>NUCLEOTIDE SEQUENCE [LARGE SCALE GENOMIC DNA]</scope>
    <source>
        <strain evidence="6">CGMCC 4.1621</strain>
    </source>
</reference>
<dbReference type="Proteomes" id="UP001596410">
    <property type="component" value="Unassembled WGS sequence"/>
</dbReference>
<gene>
    <name evidence="5" type="ORF">ACFQIC_18020</name>
</gene>
<dbReference type="EMBL" id="JBHSZV010000052">
    <property type="protein sequence ID" value="MFC7063698.1"/>
    <property type="molecule type" value="Genomic_DNA"/>
</dbReference>
<keyword evidence="4" id="KW-1133">Transmembrane helix</keyword>
<evidence type="ECO:0000256" key="4">
    <source>
        <dbReference type="SAM" id="Phobius"/>
    </source>
</evidence>
<accession>A0ABW2EQM0</accession>
<protein>
    <submittedName>
        <fullName evidence="5">Glycosyl hydrolase family 8</fullName>
    </submittedName>
</protein>
<name>A0ABW2EQM0_9BACI</name>
<feature type="transmembrane region" description="Helical" evidence="4">
    <location>
        <begin position="5"/>
        <end position="23"/>
    </location>
</feature>
<evidence type="ECO:0000256" key="1">
    <source>
        <dbReference type="ARBA" id="ARBA00009209"/>
    </source>
</evidence>
<dbReference type="InterPro" id="IPR012341">
    <property type="entry name" value="6hp_glycosidase-like_sf"/>
</dbReference>
<keyword evidence="2 5" id="KW-0378">Hydrolase</keyword>
<evidence type="ECO:0000256" key="3">
    <source>
        <dbReference type="ARBA" id="ARBA00023295"/>
    </source>
</evidence>
<comment type="similarity">
    <text evidence="1">Belongs to the glycosyl hydrolase 8 (cellulase D) family.</text>
</comment>
<evidence type="ECO:0000256" key="2">
    <source>
        <dbReference type="ARBA" id="ARBA00022801"/>
    </source>
</evidence>
<comment type="caution">
    <text evidence="5">The sequence shown here is derived from an EMBL/GenBank/DDBJ whole genome shotgun (WGS) entry which is preliminary data.</text>
</comment>
<dbReference type="Gene3D" id="1.50.10.10">
    <property type="match status" value="1"/>
</dbReference>
<dbReference type="InterPro" id="IPR002037">
    <property type="entry name" value="Glyco_hydro_8"/>
</dbReference>
<keyword evidence="3" id="KW-0326">Glycosidase</keyword>
<keyword evidence="4" id="KW-0812">Transmembrane</keyword>
<evidence type="ECO:0000313" key="5">
    <source>
        <dbReference type="EMBL" id="MFC7063698.1"/>
    </source>
</evidence>
<keyword evidence="6" id="KW-1185">Reference proteome</keyword>
<dbReference type="SUPFAM" id="SSF48208">
    <property type="entry name" value="Six-hairpin glycosidases"/>
    <property type="match status" value="1"/>
</dbReference>
<sequence>MNKVYVNLIIILLILVVILIWYVTTLPSKHDPLITEDFIHKWLKNENGTLATYILEGETVDEDLVKGREVLSETIGLWMQYAFEKDDQVLFDKSYQLLHQYFVKKDGFVNWKLNEKGNSEVSTNALIDDLRLASILLKASDQWNDKRYKGTASIIIDYVEEYNVNKGVFTDFYEREDKYASEFITLSYIDAKGLKHIESELHLPPNLVDSTISVLSNAPLDNGFYPKAYNVEEKKYQYDDDINLVDQALIALHQAEFGMGSEEFLQFIKSEMDKNGIIYGVYNRNTKQPAVDYQSPAIYGITIMYCLEVGEHQLANDIYKQMIKFQEGRKGNQYYGGFSIHEGDTHIFDNLLPLLSKQQIREKKK</sequence>
<dbReference type="GO" id="GO:0016787">
    <property type="term" value="F:hydrolase activity"/>
    <property type="evidence" value="ECO:0007669"/>
    <property type="project" value="UniProtKB-KW"/>
</dbReference>
<dbReference type="RefSeq" id="WP_204709471.1">
    <property type="nucleotide sequence ID" value="NZ_JBHSZV010000052.1"/>
</dbReference>
<evidence type="ECO:0000313" key="6">
    <source>
        <dbReference type="Proteomes" id="UP001596410"/>
    </source>
</evidence>
<dbReference type="InterPro" id="IPR008928">
    <property type="entry name" value="6-hairpin_glycosidase_sf"/>
</dbReference>
<organism evidence="5 6">
    <name type="scientific">Halobacillus seohaensis</name>
    <dbReference type="NCBI Taxonomy" id="447421"/>
    <lineage>
        <taxon>Bacteria</taxon>
        <taxon>Bacillati</taxon>
        <taxon>Bacillota</taxon>
        <taxon>Bacilli</taxon>
        <taxon>Bacillales</taxon>
        <taxon>Bacillaceae</taxon>
        <taxon>Halobacillus</taxon>
    </lineage>
</organism>
<dbReference type="Pfam" id="PF01270">
    <property type="entry name" value="Glyco_hydro_8"/>
    <property type="match status" value="1"/>
</dbReference>